<dbReference type="OrthoDB" id="7619420at2"/>
<evidence type="ECO:0000313" key="2">
    <source>
        <dbReference type="Proteomes" id="UP000024942"/>
    </source>
</evidence>
<evidence type="ECO:0000313" key="1">
    <source>
        <dbReference type="EMBL" id="KDA02371.1"/>
    </source>
</evidence>
<sequence>MSKDLKSLGHFQPGDVVSIPFGGVLTHYGVVTARGTVISNSRKHDGVTEQSLEDFSAGRRIRHHGQSTGADPLHVEARARRALGASYRLAGSNCGDFVGHVHRRKPTVTQVGRASLMALGDLIGNSRRFR</sequence>
<dbReference type="AlphaFoldDB" id="A0A059G6E5"/>
<accession>A0A059G6E5</accession>
<dbReference type="eggNOG" id="ENOG5030JHG">
    <property type="taxonomic scope" value="Bacteria"/>
</dbReference>
<dbReference type="InterPro" id="IPR038765">
    <property type="entry name" value="Papain-like_cys_pep_sf"/>
</dbReference>
<dbReference type="PATRIC" id="fig|1280953.3.peg.2070"/>
<name>A0A059G6E5_9PROT</name>
<comment type="caution">
    <text evidence="1">The sequence shown here is derived from an EMBL/GenBank/DDBJ whole genome shotgun (WGS) entry which is preliminary data.</text>
</comment>
<dbReference type="Proteomes" id="UP000024942">
    <property type="component" value="Unassembled WGS sequence"/>
</dbReference>
<proteinExistence type="predicted"/>
<gene>
    <name evidence="1" type="ORF">HOC_10264</name>
</gene>
<dbReference type="STRING" id="1280953.HOC_10264"/>
<dbReference type="EMBL" id="ARYL01000014">
    <property type="protein sequence ID" value="KDA02371.1"/>
    <property type="molecule type" value="Genomic_DNA"/>
</dbReference>
<protein>
    <recommendedName>
        <fullName evidence="3">LRAT domain-containing protein</fullName>
    </recommendedName>
</protein>
<dbReference type="SUPFAM" id="SSF54001">
    <property type="entry name" value="Cysteine proteinases"/>
    <property type="match status" value="1"/>
</dbReference>
<evidence type="ECO:0008006" key="3">
    <source>
        <dbReference type="Google" id="ProtNLM"/>
    </source>
</evidence>
<dbReference type="RefSeq" id="WP_035538177.1">
    <property type="nucleotide sequence ID" value="NZ_ARYL01000014.1"/>
</dbReference>
<keyword evidence="2" id="KW-1185">Reference proteome</keyword>
<organism evidence="1 2">
    <name type="scientific">Hyphomonas oceanitis SCH89</name>
    <dbReference type="NCBI Taxonomy" id="1280953"/>
    <lineage>
        <taxon>Bacteria</taxon>
        <taxon>Pseudomonadati</taxon>
        <taxon>Pseudomonadota</taxon>
        <taxon>Alphaproteobacteria</taxon>
        <taxon>Hyphomonadales</taxon>
        <taxon>Hyphomonadaceae</taxon>
        <taxon>Hyphomonas</taxon>
    </lineage>
</organism>
<dbReference type="Gene3D" id="3.90.1720.10">
    <property type="entry name" value="endopeptidase domain like (from Nostoc punctiforme)"/>
    <property type="match status" value="1"/>
</dbReference>
<reference evidence="1 2" key="1">
    <citation type="journal article" date="2014" name="Antonie Van Leeuwenhoek">
        <title>Hyphomonas beringensis sp. nov. and Hyphomonas chukchiensis sp. nov., isolated from surface seawater of the Bering Sea and Chukchi Sea.</title>
        <authorList>
            <person name="Li C."/>
            <person name="Lai Q."/>
            <person name="Li G."/>
            <person name="Dong C."/>
            <person name="Wang J."/>
            <person name="Liao Y."/>
            <person name="Shao Z."/>
        </authorList>
    </citation>
    <scope>NUCLEOTIDE SEQUENCE [LARGE SCALE GENOMIC DNA]</scope>
    <source>
        <strain evidence="1 2">SCH89</strain>
    </source>
</reference>